<feature type="transmembrane region" description="Helical" evidence="1">
    <location>
        <begin position="119"/>
        <end position="152"/>
    </location>
</feature>
<dbReference type="EMBL" id="QPEX01000006">
    <property type="protein sequence ID" value="RCS56043.1"/>
    <property type="molecule type" value="Genomic_DNA"/>
</dbReference>
<evidence type="ECO:0000256" key="1">
    <source>
        <dbReference type="SAM" id="Phobius"/>
    </source>
</evidence>
<feature type="transmembrane region" description="Helical" evidence="1">
    <location>
        <begin position="60"/>
        <end position="81"/>
    </location>
</feature>
<reference evidence="2 3" key="1">
    <citation type="submission" date="2018-07" db="EMBL/GenBank/DDBJ databases">
        <title>Comparative genomes isolates from brazilian mangrove.</title>
        <authorList>
            <person name="De Araujo J.E."/>
            <person name="Taketani R.G."/>
            <person name="Silva M.C.P."/>
            <person name="Lourenco M.V."/>
            <person name="Oliveira V.M."/>
            <person name="Andreote F.D."/>
        </authorList>
    </citation>
    <scope>NUCLEOTIDE SEQUENCE [LARGE SCALE GENOMIC DNA]</scope>
    <source>
        <strain evidence="2 3">HEX PRIS-MGV</strain>
    </source>
</reference>
<keyword evidence="1" id="KW-1133">Transmembrane helix</keyword>
<proteinExistence type="predicted"/>
<dbReference type="AlphaFoldDB" id="A0A368KXS0"/>
<dbReference type="OrthoDB" id="285859at2"/>
<comment type="caution">
    <text evidence="2">The sequence shown here is derived from an EMBL/GenBank/DDBJ whole genome shotgun (WGS) entry which is preliminary data.</text>
</comment>
<organism evidence="2 3">
    <name type="scientific">Bremerella cremea</name>
    <dbReference type="NCBI Taxonomy" id="1031537"/>
    <lineage>
        <taxon>Bacteria</taxon>
        <taxon>Pseudomonadati</taxon>
        <taxon>Planctomycetota</taxon>
        <taxon>Planctomycetia</taxon>
        <taxon>Pirellulales</taxon>
        <taxon>Pirellulaceae</taxon>
        <taxon>Bremerella</taxon>
    </lineage>
</organism>
<feature type="transmembrane region" description="Helical" evidence="1">
    <location>
        <begin position="87"/>
        <end position="107"/>
    </location>
</feature>
<dbReference type="RefSeq" id="WP_114366883.1">
    <property type="nucleotide sequence ID" value="NZ_QPEX01000006.1"/>
</dbReference>
<keyword evidence="1" id="KW-0472">Membrane</keyword>
<dbReference type="Proteomes" id="UP000253562">
    <property type="component" value="Unassembled WGS sequence"/>
</dbReference>
<accession>A0A368KXS0</accession>
<sequence>MTRSDVPLVVCPECGAENNSFANVCWICRSPLYTGKEETVEAELVPPTASSGRGKVASRLAASAFGMLVLGTVPLALGALANSLDGLVSFLLVVLPLVVVISAFILRGSQSESKWIRHLSFAVSALVVTIGTVILLGIATIIALFAFCLMLIAGH</sequence>
<protein>
    <submittedName>
        <fullName evidence="2">Uncharacterized protein</fullName>
    </submittedName>
</protein>
<name>A0A368KXS0_9BACT</name>
<keyword evidence="1" id="KW-0812">Transmembrane</keyword>
<gene>
    <name evidence="2" type="ORF">DTL42_01250</name>
</gene>
<evidence type="ECO:0000313" key="2">
    <source>
        <dbReference type="EMBL" id="RCS56043.1"/>
    </source>
</evidence>
<evidence type="ECO:0000313" key="3">
    <source>
        <dbReference type="Proteomes" id="UP000253562"/>
    </source>
</evidence>